<evidence type="ECO:0000256" key="1">
    <source>
        <dbReference type="SAM" id="SignalP"/>
    </source>
</evidence>
<evidence type="ECO:0000313" key="3">
    <source>
        <dbReference type="Proteomes" id="UP001500618"/>
    </source>
</evidence>
<keyword evidence="3" id="KW-1185">Reference proteome</keyword>
<protein>
    <submittedName>
        <fullName evidence="2">Uncharacterized protein</fullName>
    </submittedName>
</protein>
<feature type="chain" id="PRO_5046570567" evidence="1">
    <location>
        <begin position="26"/>
        <end position="76"/>
    </location>
</feature>
<gene>
    <name evidence="2" type="ORF">GCM10009765_58290</name>
</gene>
<feature type="signal peptide" evidence="1">
    <location>
        <begin position="1"/>
        <end position="25"/>
    </location>
</feature>
<name>A0ABP4U9E8_9ACTN</name>
<dbReference type="EMBL" id="BAAANY010000023">
    <property type="protein sequence ID" value="GAA1701080.1"/>
    <property type="molecule type" value="Genomic_DNA"/>
</dbReference>
<dbReference type="RefSeq" id="WP_344313523.1">
    <property type="nucleotide sequence ID" value="NZ_BAAANY010000023.1"/>
</dbReference>
<reference evidence="3" key="1">
    <citation type="journal article" date="2019" name="Int. J. Syst. Evol. Microbiol.">
        <title>The Global Catalogue of Microorganisms (GCM) 10K type strain sequencing project: providing services to taxonomists for standard genome sequencing and annotation.</title>
        <authorList>
            <consortium name="The Broad Institute Genomics Platform"/>
            <consortium name="The Broad Institute Genome Sequencing Center for Infectious Disease"/>
            <person name="Wu L."/>
            <person name="Ma J."/>
        </authorList>
    </citation>
    <scope>NUCLEOTIDE SEQUENCE [LARGE SCALE GENOMIC DNA]</scope>
    <source>
        <strain evidence="3">JCM 14718</strain>
    </source>
</reference>
<comment type="caution">
    <text evidence="2">The sequence shown here is derived from an EMBL/GenBank/DDBJ whole genome shotgun (WGS) entry which is preliminary data.</text>
</comment>
<proteinExistence type="predicted"/>
<accession>A0ABP4U9E8</accession>
<dbReference type="Proteomes" id="UP001500618">
    <property type="component" value="Unassembled WGS sequence"/>
</dbReference>
<organism evidence="2 3">
    <name type="scientific">Fodinicola feengrottensis</name>
    <dbReference type="NCBI Taxonomy" id="435914"/>
    <lineage>
        <taxon>Bacteria</taxon>
        <taxon>Bacillati</taxon>
        <taxon>Actinomycetota</taxon>
        <taxon>Actinomycetes</taxon>
        <taxon>Mycobacteriales</taxon>
        <taxon>Fodinicola</taxon>
    </lineage>
</organism>
<evidence type="ECO:0000313" key="2">
    <source>
        <dbReference type="EMBL" id="GAA1701080.1"/>
    </source>
</evidence>
<sequence>MLTKIMVGAATGALAMGLLAAPAAAAQPADWVFSHQTFSSSDACEQGGRADKQADRNIKAFKCTQDGVWYLWLNYT</sequence>
<keyword evidence="1" id="KW-0732">Signal</keyword>